<keyword evidence="2" id="KW-0564">Palmitate</keyword>
<evidence type="ECO:0000256" key="3">
    <source>
        <dbReference type="SAM" id="MobiDB-lite"/>
    </source>
</evidence>
<dbReference type="NCBIfam" id="TIGR01845">
    <property type="entry name" value="outer_NodT"/>
    <property type="match status" value="1"/>
</dbReference>
<dbReference type="PANTHER" id="PTHR30203">
    <property type="entry name" value="OUTER MEMBRANE CATION EFFLUX PROTEIN"/>
    <property type="match status" value="1"/>
</dbReference>
<dbReference type="InterPro" id="IPR003423">
    <property type="entry name" value="OMP_efflux"/>
</dbReference>
<evidence type="ECO:0000313" key="5">
    <source>
        <dbReference type="Proteomes" id="UP001064933"/>
    </source>
</evidence>
<sequence length="513" mass="53945">MIRAFILSERAVVATVLFWALAGCAVGPTYSGPPQAAASSWQAPLPHGGQVGGLTDWWSQFHDPALSQLIAWAEADSPTLTQAWASIQKARATLIQDRAGGLPSLTGTGNASRSKQLTGTQSAITRMASAGLDASWEIDLMGRIRRMSEASSARVEARQADWHEARISLAAEVADTYVQYRACGLLAQLYEREWQSLAATERATAAMVQAGLSAPSDGALARANLASGRSTLLRQQADCAIQVKALVYLTGQEEASLRDQLAGSSVIPQPAELSVDRLPADVVRQRPDVVSLERELAATSSEIGAAQADLYPSFSLTGSISRNSLSGGGGYSAWSFGPSLSLPLLDGGKRRAAVDTATASHASALAAYRLGVRAAVREVEESLVNLHSSGERATQALHAAEEYRRYLSAADMSWRAGTTSLLSLEEARRAALSADMEVLTLAQSRVSQWIALYKALGGGWSPDAATPAETTSVRSSEPAPTPSTAPPTPTAATRVGAASRTSSPIEIHTGAQP</sequence>
<dbReference type="SUPFAM" id="SSF56954">
    <property type="entry name" value="Outer membrane efflux proteins (OEP)"/>
    <property type="match status" value="1"/>
</dbReference>
<comment type="subcellular location">
    <subcellularLocation>
        <location evidence="2">Cell membrane</location>
        <topology evidence="2">Lipid-anchor</topology>
    </subcellularLocation>
</comment>
<dbReference type="InterPro" id="IPR010131">
    <property type="entry name" value="MdtP/NodT-like"/>
</dbReference>
<keyword evidence="2" id="KW-0472">Membrane</keyword>
<evidence type="ECO:0000256" key="1">
    <source>
        <dbReference type="ARBA" id="ARBA00007613"/>
    </source>
</evidence>
<keyword evidence="2" id="KW-0449">Lipoprotein</keyword>
<dbReference type="Gene3D" id="1.20.1600.10">
    <property type="entry name" value="Outer membrane efflux proteins (OEP)"/>
    <property type="match status" value="1"/>
</dbReference>
<proteinExistence type="inferred from homology"/>
<feature type="region of interest" description="Disordered" evidence="3">
    <location>
        <begin position="464"/>
        <end position="513"/>
    </location>
</feature>
<keyword evidence="2" id="KW-1134">Transmembrane beta strand</keyword>
<dbReference type="Pfam" id="PF02321">
    <property type="entry name" value="OEP"/>
    <property type="match status" value="2"/>
</dbReference>
<keyword evidence="2" id="KW-0812">Transmembrane</keyword>
<feature type="compositionally biased region" description="Pro residues" evidence="3">
    <location>
        <begin position="479"/>
        <end position="489"/>
    </location>
</feature>
<dbReference type="Gene3D" id="2.20.200.10">
    <property type="entry name" value="Outer membrane efflux proteins (OEP)"/>
    <property type="match status" value="1"/>
</dbReference>
<dbReference type="Proteomes" id="UP001064933">
    <property type="component" value="Chromosome"/>
</dbReference>
<keyword evidence="5" id="KW-1185">Reference proteome</keyword>
<dbReference type="PROSITE" id="PS51257">
    <property type="entry name" value="PROKAR_LIPOPROTEIN"/>
    <property type="match status" value="1"/>
</dbReference>
<protein>
    <submittedName>
        <fullName evidence="4">Efflux transporter outer membrane subunit</fullName>
    </submittedName>
</protein>
<reference evidence="4" key="1">
    <citation type="submission" date="2022-10" db="EMBL/GenBank/DDBJ databases">
        <title>Characterization and whole genome sequencing of a new Roseateles species, isolated from fresh water.</title>
        <authorList>
            <person name="Guliayeva D.Y."/>
            <person name="Akhremchuk A.E."/>
            <person name="Sikolenko M.A."/>
            <person name="Valentovich L.N."/>
            <person name="Sidarenka A.V."/>
        </authorList>
    </citation>
    <scope>NUCLEOTIDE SEQUENCE</scope>
    <source>
        <strain evidence="4">BIM B-1768</strain>
    </source>
</reference>
<gene>
    <name evidence="4" type="ORF">N4261_19755</name>
</gene>
<evidence type="ECO:0000313" key="4">
    <source>
        <dbReference type="EMBL" id="UXH77228.1"/>
    </source>
</evidence>
<dbReference type="RefSeq" id="WP_261756970.1">
    <property type="nucleotide sequence ID" value="NZ_CP104562.2"/>
</dbReference>
<accession>A0ABY6AWB5</accession>
<organism evidence="4 5">
    <name type="scientific">Roseateles amylovorans</name>
    <dbReference type="NCBI Taxonomy" id="2978473"/>
    <lineage>
        <taxon>Bacteria</taxon>
        <taxon>Pseudomonadati</taxon>
        <taxon>Pseudomonadota</taxon>
        <taxon>Betaproteobacteria</taxon>
        <taxon>Burkholderiales</taxon>
        <taxon>Sphaerotilaceae</taxon>
        <taxon>Roseateles</taxon>
    </lineage>
</organism>
<dbReference type="EMBL" id="CP104562">
    <property type="protein sequence ID" value="UXH77228.1"/>
    <property type="molecule type" value="Genomic_DNA"/>
</dbReference>
<evidence type="ECO:0000256" key="2">
    <source>
        <dbReference type="RuleBase" id="RU362097"/>
    </source>
</evidence>
<comment type="similarity">
    <text evidence="1 2">Belongs to the outer membrane factor (OMF) (TC 1.B.17) family.</text>
</comment>
<dbReference type="PANTHER" id="PTHR30203:SF29">
    <property type="entry name" value="PROTEIN CYAE"/>
    <property type="match status" value="1"/>
</dbReference>
<name>A0ABY6AWB5_9BURK</name>